<keyword evidence="2" id="KW-1185">Reference proteome</keyword>
<dbReference type="EMBL" id="JAWCUI010000058">
    <property type="protein sequence ID" value="KAL1890882.1"/>
    <property type="molecule type" value="Genomic_DNA"/>
</dbReference>
<accession>A0ABR3YS26</accession>
<evidence type="ECO:0000313" key="2">
    <source>
        <dbReference type="Proteomes" id="UP001583186"/>
    </source>
</evidence>
<protein>
    <recommendedName>
        <fullName evidence="3">Major facilitator superfamily (MFS) profile domain-containing protein</fullName>
    </recommendedName>
</protein>
<gene>
    <name evidence="1" type="ORF">Sste5346_008023</name>
</gene>
<reference evidence="1 2" key="1">
    <citation type="journal article" date="2024" name="IMA Fungus">
        <title>IMA Genome - F19 : A genome assembly and annotation guide to empower mycologists, including annotated draft genome sequences of Ceratocystis pirilliformis, Diaporthe australafricana, Fusarium ophioides, Paecilomyces lecythidis, and Sporothrix stenoceras.</title>
        <authorList>
            <person name="Aylward J."/>
            <person name="Wilson A.M."/>
            <person name="Visagie C.M."/>
            <person name="Spraker J."/>
            <person name="Barnes I."/>
            <person name="Buitendag C."/>
            <person name="Ceriani C."/>
            <person name="Del Mar Angel L."/>
            <person name="du Plessis D."/>
            <person name="Fuchs T."/>
            <person name="Gasser K."/>
            <person name="Kramer D."/>
            <person name="Li W."/>
            <person name="Munsamy K."/>
            <person name="Piso A."/>
            <person name="Price J.L."/>
            <person name="Sonnekus B."/>
            <person name="Thomas C."/>
            <person name="van der Nest A."/>
            <person name="van Dijk A."/>
            <person name="van Heerden A."/>
            <person name="van Vuuren N."/>
            <person name="Yilmaz N."/>
            <person name="Duong T.A."/>
            <person name="van der Merwe N.A."/>
            <person name="Wingfield M.J."/>
            <person name="Wingfield B.D."/>
        </authorList>
    </citation>
    <scope>NUCLEOTIDE SEQUENCE [LARGE SCALE GENOMIC DNA]</scope>
    <source>
        <strain evidence="1 2">CMW 5346</strain>
    </source>
</reference>
<proteinExistence type="predicted"/>
<sequence>MALAAISMRLVVPPAALPNPFPPRLVAQRAVLTSDMLLLLQNTAQAPATLSVPLFMQVTRGADVGTSGLYLLPSVVGNAVGGLGTGVYVSRTGCYRAAAVVSGLFGVFLGRL</sequence>
<evidence type="ECO:0008006" key="3">
    <source>
        <dbReference type="Google" id="ProtNLM"/>
    </source>
</evidence>
<evidence type="ECO:0000313" key="1">
    <source>
        <dbReference type="EMBL" id="KAL1890882.1"/>
    </source>
</evidence>
<dbReference type="SUPFAM" id="SSF103473">
    <property type="entry name" value="MFS general substrate transporter"/>
    <property type="match status" value="1"/>
</dbReference>
<dbReference type="InterPro" id="IPR036259">
    <property type="entry name" value="MFS_trans_sf"/>
</dbReference>
<organism evidence="1 2">
    <name type="scientific">Sporothrix stenoceras</name>
    <dbReference type="NCBI Taxonomy" id="5173"/>
    <lineage>
        <taxon>Eukaryota</taxon>
        <taxon>Fungi</taxon>
        <taxon>Dikarya</taxon>
        <taxon>Ascomycota</taxon>
        <taxon>Pezizomycotina</taxon>
        <taxon>Sordariomycetes</taxon>
        <taxon>Sordariomycetidae</taxon>
        <taxon>Ophiostomatales</taxon>
        <taxon>Ophiostomataceae</taxon>
        <taxon>Sporothrix</taxon>
    </lineage>
</organism>
<dbReference type="Proteomes" id="UP001583186">
    <property type="component" value="Unassembled WGS sequence"/>
</dbReference>
<name>A0ABR3YS26_9PEZI</name>
<comment type="caution">
    <text evidence="1">The sequence shown here is derived from an EMBL/GenBank/DDBJ whole genome shotgun (WGS) entry which is preliminary data.</text>
</comment>